<dbReference type="EMBL" id="SRLO01006006">
    <property type="protein sequence ID" value="TNN29155.1"/>
    <property type="molecule type" value="Genomic_DNA"/>
</dbReference>
<gene>
    <name evidence="2" type="ORF">EYF80_060698</name>
</gene>
<evidence type="ECO:0000313" key="3">
    <source>
        <dbReference type="Proteomes" id="UP000314294"/>
    </source>
</evidence>
<dbReference type="AlphaFoldDB" id="A0A4Z2EK72"/>
<keyword evidence="3" id="KW-1185">Reference proteome</keyword>
<reference evidence="2 3" key="1">
    <citation type="submission" date="2019-03" db="EMBL/GenBank/DDBJ databases">
        <title>First draft genome of Liparis tanakae, snailfish: a comprehensive survey of snailfish specific genes.</title>
        <authorList>
            <person name="Kim W."/>
            <person name="Song I."/>
            <person name="Jeong J.-H."/>
            <person name="Kim D."/>
            <person name="Kim S."/>
            <person name="Ryu S."/>
            <person name="Song J.Y."/>
            <person name="Lee S.K."/>
        </authorList>
    </citation>
    <scope>NUCLEOTIDE SEQUENCE [LARGE SCALE GENOMIC DNA]</scope>
    <source>
        <tissue evidence="2">Muscle</tissue>
    </source>
</reference>
<dbReference type="Proteomes" id="UP000314294">
    <property type="component" value="Unassembled WGS sequence"/>
</dbReference>
<feature type="compositionally biased region" description="Basic and acidic residues" evidence="1">
    <location>
        <begin position="1"/>
        <end position="16"/>
    </location>
</feature>
<name>A0A4Z2EK72_9TELE</name>
<organism evidence="2 3">
    <name type="scientific">Liparis tanakae</name>
    <name type="common">Tanaka's snailfish</name>
    <dbReference type="NCBI Taxonomy" id="230148"/>
    <lineage>
        <taxon>Eukaryota</taxon>
        <taxon>Metazoa</taxon>
        <taxon>Chordata</taxon>
        <taxon>Craniata</taxon>
        <taxon>Vertebrata</taxon>
        <taxon>Euteleostomi</taxon>
        <taxon>Actinopterygii</taxon>
        <taxon>Neopterygii</taxon>
        <taxon>Teleostei</taxon>
        <taxon>Neoteleostei</taxon>
        <taxon>Acanthomorphata</taxon>
        <taxon>Eupercaria</taxon>
        <taxon>Perciformes</taxon>
        <taxon>Cottioidei</taxon>
        <taxon>Cottales</taxon>
        <taxon>Liparidae</taxon>
        <taxon>Liparis</taxon>
    </lineage>
</organism>
<protein>
    <submittedName>
        <fullName evidence="2">Uncharacterized protein</fullName>
    </submittedName>
</protein>
<feature type="compositionally biased region" description="Acidic residues" evidence="1">
    <location>
        <begin position="50"/>
        <end position="64"/>
    </location>
</feature>
<accession>A0A4Z2EK72</accession>
<feature type="region of interest" description="Disordered" evidence="1">
    <location>
        <begin position="1"/>
        <end position="73"/>
    </location>
</feature>
<sequence length="73" mass="8303">MEEVFIGRRDKREALKPELGGGDNERHEARFVFDGRRSPEDLRRASGNTQEEEEKEEEEEEEDGGTLIHGCGG</sequence>
<feature type="compositionally biased region" description="Basic and acidic residues" evidence="1">
    <location>
        <begin position="23"/>
        <end position="44"/>
    </location>
</feature>
<comment type="caution">
    <text evidence="2">The sequence shown here is derived from an EMBL/GenBank/DDBJ whole genome shotgun (WGS) entry which is preliminary data.</text>
</comment>
<proteinExistence type="predicted"/>
<evidence type="ECO:0000256" key="1">
    <source>
        <dbReference type="SAM" id="MobiDB-lite"/>
    </source>
</evidence>
<evidence type="ECO:0000313" key="2">
    <source>
        <dbReference type="EMBL" id="TNN29155.1"/>
    </source>
</evidence>